<feature type="domain" description="Response regulatory" evidence="2">
    <location>
        <begin position="4"/>
        <end position="132"/>
    </location>
</feature>
<feature type="modified residue" description="4-aspartylphosphate" evidence="1">
    <location>
        <position position="62"/>
    </location>
</feature>
<dbReference type="Proteomes" id="UP000244937">
    <property type="component" value="Chromosome"/>
</dbReference>
<accession>A0A2S1SHQ6</accession>
<name>A0A2S1SHQ6_9FLAO</name>
<dbReference type="InterPro" id="IPR011006">
    <property type="entry name" value="CheY-like_superfamily"/>
</dbReference>
<dbReference type="InterPro" id="IPR001789">
    <property type="entry name" value="Sig_transdc_resp-reg_receiver"/>
</dbReference>
<sequence length="133" mass="15317">MLHKVICIDDDPIALLLSKMVIARANFATNVIALSNGEEAIAYLKNEQDKPHEMEDLLILLDLNMPVMDGWEFLEQFDQNLYNYYKNTKIILLSSSVDPNDIRKAKNFQMVLDFLPKPLTKEKLENIITKFSA</sequence>
<dbReference type="EMBL" id="CP029187">
    <property type="protein sequence ID" value="AWI25944.1"/>
    <property type="molecule type" value="Genomic_DNA"/>
</dbReference>
<keyword evidence="4" id="KW-1185">Reference proteome</keyword>
<dbReference type="InterPro" id="IPR052893">
    <property type="entry name" value="TCS_response_regulator"/>
</dbReference>
<gene>
    <name evidence="3" type="ORF">HYN49_08550</name>
</gene>
<organism evidence="3 4">
    <name type="scientific">Flavobacterium pallidum</name>
    <dbReference type="NCBI Taxonomy" id="2172098"/>
    <lineage>
        <taxon>Bacteria</taxon>
        <taxon>Pseudomonadati</taxon>
        <taxon>Bacteroidota</taxon>
        <taxon>Flavobacteriia</taxon>
        <taxon>Flavobacteriales</taxon>
        <taxon>Flavobacteriaceae</taxon>
        <taxon>Flavobacterium</taxon>
    </lineage>
</organism>
<dbReference type="SMART" id="SM00448">
    <property type="entry name" value="REC"/>
    <property type="match status" value="1"/>
</dbReference>
<proteinExistence type="predicted"/>
<dbReference type="SUPFAM" id="SSF52172">
    <property type="entry name" value="CheY-like"/>
    <property type="match status" value="1"/>
</dbReference>
<evidence type="ECO:0000256" key="1">
    <source>
        <dbReference type="PROSITE-ProRule" id="PRU00169"/>
    </source>
</evidence>
<dbReference type="CDD" id="cd17546">
    <property type="entry name" value="REC_hyHK_CKI1_RcsC-like"/>
    <property type="match status" value="1"/>
</dbReference>
<dbReference type="PANTHER" id="PTHR44520:SF2">
    <property type="entry name" value="RESPONSE REGULATOR RCP1"/>
    <property type="match status" value="1"/>
</dbReference>
<dbReference type="Pfam" id="PF00072">
    <property type="entry name" value="Response_reg"/>
    <property type="match status" value="1"/>
</dbReference>
<protein>
    <submittedName>
        <fullName evidence="3">Response regulator</fullName>
    </submittedName>
</protein>
<dbReference type="OrthoDB" id="673128at2"/>
<dbReference type="RefSeq" id="WP_108903724.1">
    <property type="nucleotide sequence ID" value="NZ_CP029187.1"/>
</dbReference>
<dbReference type="PROSITE" id="PS50110">
    <property type="entry name" value="RESPONSE_REGULATORY"/>
    <property type="match status" value="1"/>
</dbReference>
<dbReference type="AlphaFoldDB" id="A0A2S1SHQ6"/>
<reference evidence="3 4" key="1">
    <citation type="submission" date="2018-05" db="EMBL/GenBank/DDBJ databases">
        <title>Genome sequencing of Flavobacterium sp. HYN0049.</title>
        <authorList>
            <person name="Yi H."/>
            <person name="Baek C."/>
        </authorList>
    </citation>
    <scope>NUCLEOTIDE SEQUENCE [LARGE SCALE GENOMIC DNA]</scope>
    <source>
        <strain evidence="3 4">HYN0049</strain>
    </source>
</reference>
<evidence type="ECO:0000313" key="4">
    <source>
        <dbReference type="Proteomes" id="UP000244937"/>
    </source>
</evidence>
<dbReference type="Gene3D" id="3.40.50.2300">
    <property type="match status" value="1"/>
</dbReference>
<dbReference type="GO" id="GO:0000160">
    <property type="term" value="P:phosphorelay signal transduction system"/>
    <property type="evidence" value="ECO:0007669"/>
    <property type="project" value="InterPro"/>
</dbReference>
<evidence type="ECO:0000313" key="3">
    <source>
        <dbReference type="EMBL" id="AWI25944.1"/>
    </source>
</evidence>
<evidence type="ECO:0000259" key="2">
    <source>
        <dbReference type="PROSITE" id="PS50110"/>
    </source>
</evidence>
<keyword evidence="1" id="KW-0597">Phosphoprotein</keyword>
<dbReference type="KEGG" id="fpal:HYN49_08550"/>
<dbReference type="PANTHER" id="PTHR44520">
    <property type="entry name" value="RESPONSE REGULATOR RCP1-RELATED"/>
    <property type="match status" value="1"/>
</dbReference>